<keyword evidence="4 8" id="KW-0808">Transferase</keyword>
<evidence type="ECO:0000313" key="8">
    <source>
        <dbReference type="EMBL" id="CUH70459.1"/>
    </source>
</evidence>
<dbReference type="GO" id="GO:0005886">
    <property type="term" value="C:plasma membrane"/>
    <property type="evidence" value="ECO:0007669"/>
    <property type="project" value="UniProtKB-SubCell"/>
</dbReference>
<keyword evidence="9" id="KW-1185">Reference proteome</keyword>
<dbReference type="Proteomes" id="UP000051086">
    <property type="component" value="Unassembled WGS sequence"/>
</dbReference>
<reference evidence="7 9" key="2">
    <citation type="submission" date="2015-09" db="EMBL/GenBank/DDBJ databases">
        <authorList>
            <person name="Rodrigo-Torres L."/>
            <person name="Arahal D.R."/>
        </authorList>
    </citation>
    <scope>NUCLEOTIDE SEQUENCE [LARGE SCALE GENOMIC DNA]</scope>
    <source>
        <strain evidence="7 9">CECT 5118</strain>
    </source>
</reference>
<proteinExistence type="predicted"/>
<evidence type="ECO:0000256" key="6">
    <source>
        <dbReference type="ARBA" id="ARBA00023315"/>
    </source>
</evidence>
<keyword evidence="6 8" id="KW-0012">Acyltransferase</keyword>
<sequence>MAKPKPPFLTRAGQYTANLILSAPLKLALCLPYRPRVWLMGAMMSRVLAPLLGYRKRVRDNLDLVWADLPEADKRRLARQVPENFGRTLVEIYSGAQLKDHLADTKPEGPGVAALEQAHAEGRPVILVSGHFGNHDAVRATVSRDFSPVGALYRPLDNSYFNEHWEAAIESVAEPAFARGRRGLAQMVKYLRSGNIIALLVDQHVSDGADLTFFGHPARTTLSAAEMALKYNALVLPVFGVRQPDGYGFRAIIQDEIPHGSAEDMAQAMNDALEAMVRQHPEQWFWVHRRWKQRGKKKAG</sequence>
<dbReference type="EMBL" id="CYSB01000025">
    <property type="protein sequence ID" value="CUH65321.1"/>
    <property type="molecule type" value="Genomic_DNA"/>
</dbReference>
<evidence type="ECO:0000256" key="5">
    <source>
        <dbReference type="ARBA" id="ARBA00023136"/>
    </source>
</evidence>
<evidence type="ECO:0000313" key="10">
    <source>
        <dbReference type="Proteomes" id="UP000051887"/>
    </source>
</evidence>
<dbReference type="EMBL" id="CYSC01000007">
    <property type="protein sequence ID" value="CUH70459.1"/>
    <property type="molecule type" value="Genomic_DNA"/>
</dbReference>
<dbReference type="Proteomes" id="UP000051887">
    <property type="component" value="Unassembled WGS sequence"/>
</dbReference>
<keyword evidence="3" id="KW-0997">Cell inner membrane</keyword>
<dbReference type="Pfam" id="PF03279">
    <property type="entry name" value="Lip_A_acyltrans"/>
    <property type="match status" value="1"/>
</dbReference>
<comment type="subcellular location">
    <subcellularLocation>
        <location evidence="1">Cell inner membrane</location>
    </subcellularLocation>
</comment>
<reference evidence="8 10" key="1">
    <citation type="submission" date="2015-09" db="EMBL/GenBank/DDBJ databases">
        <authorList>
            <consortium name="Swine Surveillance"/>
        </authorList>
    </citation>
    <scope>NUCLEOTIDE SEQUENCE [LARGE SCALE GENOMIC DNA]</scope>
    <source>
        <strain evidence="8 10">5120</strain>
    </source>
</reference>
<protein>
    <submittedName>
        <fullName evidence="8">Lipid A biosynthesis lauroyl acyltransferase</fullName>
        <ecNumber evidence="8">2.3.1.-</ecNumber>
    </submittedName>
</protein>
<dbReference type="EC" id="2.3.1.-" evidence="8"/>
<dbReference type="OrthoDB" id="9801955at2"/>
<name>A0A0P1FAU1_9RHOB</name>
<evidence type="ECO:0000256" key="2">
    <source>
        <dbReference type="ARBA" id="ARBA00022475"/>
    </source>
</evidence>
<dbReference type="GO" id="GO:0016746">
    <property type="term" value="F:acyltransferase activity"/>
    <property type="evidence" value="ECO:0007669"/>
    <property type="project" value="UniProtKB-KW"/>
</dbReference>
<dbReference type="InterPro" id="IPR004960">
    <property type="entry name" value="LipA_acyltrans"/>
</dbReference>
<keyword evidence="5" id="KW-0472">Membrane</keyword>
<dbReference type="CDD" id="cd07984">
    <property type="entry name" value="LPLAT_LABLAT-like"/>
    <property type="match status" value="1"/>
</dbReference>
<dbReference type="RefSeq" id="WP_058241814.1">
    <property type="nucleotide sequence ID" value="NZ_CYSB01000025.1"/>
</dbReference>
<dbReference type="AlphaFoldDB" id="A0A0P1FAU1"/>
<dbReference type="PIRSF" id="PIRSF026649">
    <property type="entry name" value="MsbB"/>
    <property type="match status" value="1"/>
</dbReference>
<evidence type="ECO:0000313" key="7">
    <source>
        <dbReference type="EMBL" id="CUH65321.1"/>
    </source>
</evidence>
<organism evidence="8 10">
    <name type="scientific">Thalassovita autumnalis</name>
    <dbReference type="NCBI Taxonomy" id="2072972"/>
    <lineage>
        <taxon>Bacteria</taxon>
        <taxon>Pseudomonadati</taxon>
        <taxon>Pseudomonadota</taxon>
        <taxon>Alphaproteobacteria</taxon>
        <taxon>Rhodobacterales</taxon>
        <taxon>Roseobacteraceae</taxon>
        <taxon>Thalassovita</taxon>
    </lineage>
</organism>
<evidence type="ECO:0000256" key="1">
    <source>
        <dbReference type="ARBA" id="ARBA00004533"/>
    </source>
</evidence>
<accession>A0A0P1FAU1</accession>
<evidence type="ECO:0000313" key="9">
    <source>
        <dbReference type="Proteomes" id="UP000051086"/>
    </source>
</evidence>
<keyword evidence="2" id="KW-1003">Cell membrane</keyword>
<dbReference type="GO" id="GO:0009247">
    <property type="term" value="P:glycolipid biosynthetic process"/>
    <property type="evidence" value="ECO:0007669"/>
    <property type="project" value="UniProtKB-ARBA"/>
</dbReference>
<evidence type="ECO:0000256" key="3">
    <source>
        <dbReference type="ARBA" id="ARBA00022519"/>
    </source>
</evidence>
<evidence type="ECO:0000256" key="4">
    <source>
        <dbReference type="ARBA" id="ARBA00022679"/>
    </source>
</evidence>
<dbReference type="PANTHER" id="PTHR30606">
    <property type="entry name" value="LIPID A BIOSYNTHESIS LAUROYL ACYLTRANSFERASE"/>
    <property type="match status" value="1"/>
</dbReference>
<gene>
    <name evidence="8" type="primary">htrB</name>
    <name evidence="7" type="ORF">TL5118_01255</name>
    <name evidence="8" type="ORF">TL5120_00235</name>
</gene>
<dbReference type="PANTHER" id="PTHR30606:SF10">
    <property type="entry name" value="PHOSPHATIDYLINOSITOL MANNOSIDE ACYLTRANSFERASE"/>
    <property type="match status" value="1"/>
</dbReference>